<name>A0A7S3VJ40_DUNTE</name>
<evidence type="ECO:0000313" key="2">
    <source>
        <dbReference type="EMBL" id="CAE0488779.1"/>
    </source>
</evidence>
<evidence type="ECO:0000256" key="1">
    <source>
        <dbReference type="SAM" id="MobiDB-lite"/>
    </source>
</evidence>
<reference evidence="2" key="1">
    <citation type="submission" date="2021-01" db="EMBL/GenBank/DDBJ databases">
        <authorList>
            <person name="Corre E."/>
            <person name="Pelletier E."/>
            <person name="Niang G."/>
            <person name="Scheremetjew M."/>
            <person name="Finn R."/>
            <person name="Kale V."/>
            <person name="Holt S."/>
            <person name="Cochrane G."/>
            <person name="Meng A."/>
            <person name="Brown T."/>
            <person name="Cohen L."/>
        </authorList>
    </citation>
    <scope>NUCLEOTIDE SEQUENCE</scope>
    <source>
        <strain evidence="2">CCMP1320</strain>
    </source>
</reference>
<gene>
    <name evidence="2" type="ORF">DTER00134_LOCUS3849</name>
</gene>
<protein>
    <submittedName>
        <fullName evidence="2">Uncharacterized protein</fullName>
    </submittedName>
</protein>
<dbReference type="AlphaFoldDB" id="A0A7S3VJ40"/>
<dbReference type="EMBL" id="HBIP01007290">
    <property type="protein sequence ID" value="CAE0488779.1"/>
    <property type="molecule type" value="Transcribed_RNA"/>
</dbReference>
<proteinExistence type="predicted"/>
<organism evidence="2">
    <name type="scientific">Dunaliella tertiolecta</name>
    <name type="common">Green alga</name>
    <dbReference type="NCBI Taxonomy" id="3047"/>
    <lineage>
        <taxon>Eukaryota</taxon>
        <taxon>Viridiplantae</taxon>
        <taxon>Chlorophyta</taxon>
        <taxon>core chlorophytes</taxon>
        <taxon>Chlorophyceae</taxon>
        <taxon>CS clade</taxon>
        <taxon>Chlamydomonadales</taxon>
        <taxon>Dunaliellaceae</taxon>
        <taxon>Dunaliella</taxon>
    </lineage>
</organism>
<feature type="region of interest" description="Disordered" evidence="1">
    <location>
        <begin position="351"/>
        <end position="430"/>
    </location>
</feature>
<accession>A0A7S3VJ40</accession>
<feature type="compositionally biased region" description="Low complexity" evidence="1">
    <location>
        <begin position="397"/>
        <end position="408"/>
    </location>
</feature>
<sequence>MAEDRPIYQPDAVLEELECHAGSVTSCMHQKLMESLQAQKTLVLSLQQGITTLDEADVACCNYLKSAFLSLSVLPGVLRYSQLELSIIKSGLFEPFISDIDLESKELELGLPTNENAVCDSLSEVVRVAGAAFCTFWHYLNFRQSETMMPSDDASLFFTTLCLKSLSDTSVAESFDKRLDELGVSGFSAAKCKWLMCWVRAQLSGWFASIQYLLGDEKCDSSLEAKQHDHLSLVKHVPDCPLGFVLYARSCLGFQQHRTANIFADKGVLVADRVQDELSKAQLLLIRSVARLMGGAGDHYVPSELAQSMVEASKLVEGIKEWLPAPYHDLLSLHPEVEVLRQRVLGLEAREEEEASAGGVPPLSEEELRAAANVSTDSVPVPEAVYTTPPPSSLPIGALSQLQQGGAQITDSVPEEEEGGREADEAAGQS</sequence>